<keyword evidence="2" id="KW-0472">Membrane</keyword>
<keyword evidence="2" id="KW-0812">Transmembrane</keyword>
<evidence type="ECO:0000313" key="3">
    <source>
        <dbReference type="EMBL" id="CAD8666210.1"/>
    </source>
</evidence>
<sequence length="252" mass="27015">MGGAWVSARALVTHPLPVYITCVLLPLVLAGISCLYTINIDTGIQSFRAREEPTAIHQDALTAAKEHARAHHPHIAVPPSPPQSTQHSNTRQQSIGSFWLTMVYETIPSGGDILQPEHWEKIRALEQRVASAAGYENFCFHADKDECSPPLSLISIQGVVSDELRANPDGQLASLVRAWTPAGNASAPPGVAGLGDAEFLQLARSLPAAIGSPLIPPALGKGTNLFSTGHGVDWFFDQAFLTEQSRTCTALR</sequence>
<feature type="non-terminal residue" evidence="3">
    <location>
        <position position="252"/>
    </location>
</feature>
<proteinExistence type="predicted"/>
<accession>A0A7S0R3N7</accession>
<evidence type="ECO:0000256" key="1">
    <source>
        <dbReference type="SAM" id="MobiDB-lite"/>
    </source>
</evidence>
<gene>
    <name evidence="3" type="ORF">POBO1169_LOCUS8529</name>
</gene>
<reference evidence="3" key="1">
    <citation type="submission" date="2021-01" db="EMBL/GenBank/DDBJ databases">
        <authorList>
            <person name="Corre E."/>
            <person name="Pelletier E."/>
            <person name="Niang G."/>
            <person name="Scheremetjew M."/>
            <person name="Finn R."/>
            <person name="Kale V."/>
            <person name="Holt S."/>
            <person name="Cochrane G."/>
            <person name="Meng A."/>
            <person name="Brown T."/>
            <person name="Cohen L."/>
        </authorList>
    </citation>
    <scope>NUCLEOTIDE SEQUENCE</scope>
    <source>
        <strain evidence="3">CCMP722</strain>
    </source>
</reference>
<evidence type="ECO:0000256" key="2">
    <source>
        <dbReference type="SAM" id="Phobius"/>
    </source>
</evidence>
<feature type="transmembrane region" description="Helical" evidence="2">
    <location>
        <begin position="16"/>
        <end position="38"/>
    </location>
</feature>
<dbReference type="EMBL" id="HBFA01016675">
    <property type="protein sequence ID" value="CAD8666210.1"/>
    <property type="molecule type" value="Transcribed_RNA"/>
</dbReference>
<organism evidence="3">
    <name type="scientific">Pyramimonas obovata</name>
    <dbReference type="NCBI Taxonomy" id="1411642"/>
    <lineage>
        <taxon>Eukaryota</taxon>
        <taxon>Viridiplantae</taxon>
        <taxon>Chlorophyta</taxon>
        <taxon>Pyramimonadophyceae</taxon>
        <taxon>Pyramimonadales</taxon>
        <taxon>Pyramimonadaceae</taxon>
        <taxon>Pyramimonas</taxon>
        <taxon>Pyramimonas incertae sedis</taxon>
    </lineage>
</organism>
<keyword evidence="2" id="KW-1133">Transmembrane helix</keyword>
<dbReference type="AlphaFoldDB" id="A0A7S0R3N7"/>
<feature type="region of interest" description="Disordered" evidence="1">
    <location>
        <begin position="67"/>
        <end position="91"/>
    </location>
</feature>
<name>A0A7S0R3N7_9CHLO</name>
<protein>
    <submittedName>
        <fullName evidence="3">Uncharacterized protein</fullName>
    </submittedName>
</protein>